<dbReference type="PANTHER" id="PTHR33867">
    <property type="entry name" value="RIBOSOME MATURATION FACTOR RIMP"/>
    <property type="match status" value="1"/>
</dbReference>
<dbReference type="SUPFAM" id="SSF75420">
    <property type="entry name" value="YhbC-like, N-terminal domain"/>
    <property type="match status" value="1"/>
</dbReference>
<evidence type="ECO:0000313" key="6">
    <source>
        <dbReference type="EMBL" id="TNU77300.1"/>
    </source>
</evidence>
<dbReference type="HAMAP" id="MF_01077">
    <property type="entry name" value="RimP"/>
    <property type="match status" value="1"/>
</dbReference>
<keyword evidence="2 3" id="KW-0690">Ribosome biogenesis</keyword>
<dbReference type="Pfam" id="PF17384">
    <property type="entry name" value="DUF150_C"/>
    <property type="match status" value="1"/>
</dbReference>
<evidence type="ECO:0000256" key="3">
    <source>
        <dbReference type="HAMAP-Rule" id="MF_01077"/>
    </source>
</evidence>
<proteinExistence type="inferred from homology"/>
<feature type="domain" description="Ribosome maturation factor RimP C-terminal" evidence="5">
    <location>
        <begin position="91"/>
        <end position="158"/>
    </location>
</feature>
<dbReference type="InterPro" id="IPR003728">
    <property type="entry name" value="Ribosome_maturation_RimP"/>
</dbReference>
<evidence type="ECO:0000256" key="1">
    <source>
        <dbReference type="ARBA" id="ARBA00022490"/>
    </source>
</evidence>
<dbReference type="Gene3D" id="3.30.300.70">
    <property type="entry name" value="RimP-like superfamily, N-terminal"/>
    <property type="match status" value="1"/>
</dbReference>
<name>A0A5C5BG88_9MICO</name>
<organism evidence="6 7">
    <name type="scientific">Miniimonas arenae</name>
    <dbReference type="NCBI Taxonomy" id="676201"/>
    <lineage>
        <taxon>Bacteria</taxon>
        <taxon>Bacillati</taxon>
        <taxon>Actinomycetota</taxon>
        <taxon>Actinomycetes</taxon>
        <taxon>Micrococcales</taxon>
        <taxon>Beutenbergiaceae</taxon>
        <taxon>Miniimonas</taxon>
    </lineage>
</organism>
<evidence type="ECO:0000259" key="4">
    <source>
        <dbReference type="Pfam" id="PF02576"/>
    </source>
</evidence>
<keyword evidence="1 3" id="KW-0963">Cytoplasm</keyword>
<dbReference type="AlphaFoldDB" id="A0A5C5BG88"/>
<dbReference type="SUPFAM" id="SSF74942">
    <property type="entry name" value="YhbC-like, C-terminal domain"/>
    <property type="match status" value="1"/>
</dbReference>
<comment type="subcellular location">
    <subcellularLocation>
        <location evidence="3">Cytoplasm</location>
    </subcellularLocation>
</comment>
<dbReference type="Proteomes" id="UP000313849">
    <property type="component" value="Unassembled WGS sequence"/>
</dbReference>
<dbReference type="GO" id="GO:0000028">
    <property type="term" value="P:ribosomal small subunit assembly"/>
    <property type="evidence" value="ECO:0007669"/>
    <property type="project" value="TreeGrafter"/>
</dbReference>
<keyword evidence="7" id="KW-1185">Reference proteome</keyword>
<dbReference type="OrthoDB" id="9805006at2"/>
<accession>A0A5C5BG88</accession>
<comment type="caution">
    <text evidence="6">The sequence shown here is derived from an EMBL/GenBank/DDBJ whole genome shotgun (WGS) entry which is preliminary data.</text>
</comment>
<gene>
    <name evidence="3" type="primary">rimP</name>
    <name evidence="6" type="ORF">FH969_00585</name>
</gene>
<dbReference type="Pfam" id="PF02576">
    <property type="entry name" value="RimP_N"/>
    <property type="match status" value="1"/>
</dbReference>
<dbReference type="GO" id="GO:0006412">
    <property type="term" value="P:translation"/>
    <property type="evidence" value="ECO:0007669"/>
    <property type="project" value="TreeGrafter"/>
</dbReference>
<reference evidence="6 7" key="1">
    <citation type="submission" date="2019-06" db="EMBL/GenBank/DDBJ databases">
        <title>Draft genome sequence of Miniimonas arenae KCTC 19750T isolated from sea sand.</title>
        <authorList>
            <person name="Park S.-J."/>
        </authorList>
    </citation>
    <scope>NUCLEOTIDE SEQUENCE [LARGE SCALE GENOMIC DNA]</scope>
    <source>
        <strain evidence="6 7">KCTC 19750</strain>
    </source>
</reference>
<dbReference type="GO" id="GO:0005829">
    <property type="term" value="C:cytosol"/>
    <property type="evidence" value="ECO:0007669"/>
    <property type="project" value="TreeGrafter"/>
</dbReference>
<feature type="domain" description="Ribosome maturation factor RimP N-terminal" evidence="4">
    <location>
        <begin position="14"/>
        <end position="88"/>
    </location>
</feature>
<dbReference type="RefSeq" id="WP_139985381.1">
    <property type="nucleotide sequence ID" value="NZ_VENP01000001.1"/>
</dbReference>
<evidence type="ECO:0000313" key="7">
    <source>
        <dbReference type="Proteomes" id="UP000313849"/>
    </source>
</evidence>
<protein>
    <recommendedName>
        <fullName evidence="3">Ribosome maturation factor RimP</fullName>
    </recommendedName>
</protein>
<dbReference type="InterPro" id="IPR035956">
    <property type="entry name" value="RimP_N_sf"/>
</dbReference>
<dbReference type="CDD" id="cd01734">
    <property type="entry name" value="YlxS_C"/>
    <property type="match status" value="1"/>
</dbReference>
<evidence type="ECO:0000256" key="2">
    <source>
        <dbReference type="ARBA" id="ARBA00022517"/>
    </source>
</evidence>
<evidence type="ECO:0000259" key="5">
    <source>
        <dbReference type="Pfam" id="PF17384"/>
    </source>
</evidence>
<dbReference type="InterPro" id="IPR028998">
    <property type="entry name" value="RimP_C"/>
</dbReference>
<comment type="function">
    <text evidence="3">Required for maturation of 30S ribosomal subunits.</text>
</comment>
<dbReference type="EMBL" id="VENP01000001">
    <property type="protein sequence ID" value="TNU77300.1"/>
    <property type="molecule type" value="Genomic_DNA"/>
</dbReference>
<dbReference type="InterPro" id="IPR036847">
    <property type="entry name" value="RimP_C_sf"/>
</dbReference>
<dbReference type="PANTHER" id="PTHR33867:SF1">
    <property type="entry name" value="RIBOSOME MATURATION FACTOR RIMP"/>
    <property type="match status" value="1"/>
</dbReference>
<sequence length="165" mass="17532">MASDTLDRRIGAVVEPVVRLHDLALEAVEVRSVGKRRLVRVVLDLADGPGSLGSDLLGEASRAISAALDERDVIPGAYTLEVTTPGVDRPLTSPRHFRRAEGRLVTARRTAAAIADGAARSVTGRVVGADETGVTLRVDGSDAVVPYSTIENAVVEVELRRLEED</sequence>
<dbReference type="InterPro" id="IPR028989">
    <property type="entry name" value="RimP_N"/>
</dbReference>
<comment type="similarity">
    <text evidence="3">Belongs to the RimP family.</text>
</comment>